<dbReference type="Pfam" id="PF08494">
    <property type="entry name" value="DEAD_assoc"/>
    <property type="match status" value="1"/>
</dbReference>
<keyword evidence="8" id="KW-0413">Isomerase</keyword>
<evidence type="ECO:0000256" key="5">
    <source>
        <dbReference type="ARBA" id="ARBA00022840"/>
    </source>
</evidence>
<dbReference type="InterPro" id="IPR052511">
    <property type="entry name" value="ATP-dep_Helicase"/>
</dbReference>
<evidence type="ECO:0000256" key="3">
    <source>
        <dbReference type="ARBA" id="ARBA00022801"/>
    </source>
</evidence>
<accession>A0ABN6H536</accession>
<evidence type="ECO:0000256" key="6">
    <source>
        <dbReference type="ARBA" id="ARBA00023125"/>
    </source>
</evidence>
<dbReference type="InterPro" id="IPR014001">
    <property type="entry name" value="Helicase_ATP-bd"/>
</dbReference>
<protein>
    <submittedName>
        <fullName evidence="12">DNA ligase-associated DEXH box helicase</fullName>
    </submittedName>
</protein>
<dbReference type="InterPro" id="IPR017170">
    <property type="entry name" value="Lhr-like"/>
</dbReference>
<dbReference type="InterPro" id="IPR026362">
    <property type="entry name" value="DEXH_lig_assoc"/>
</dbReference>
<dbReference type="GO" id="GO:0016874">
    <property type="term" value="F:ligase activity"/>
    <property type="evidence" value="ECO:0007669"/>
    <property type="project" value="UniProtKB-KW"/>
</dbReference>
<feature type="domain" description="Helicase ATP-binding" evidence="10">
    <location>
        <begin position="36"/>
        <end position="218"/>
    </location>
</feature>
<dbReference type="SMART" id="SM00487">
    <property type="entry name" value="DEXDc"/>
    <property type="match status" value="1"/>
</dbReference>
<dbReference type="SMART" id="SM00490">
    <property type="entry name" value="HELICc"/>
    <property type="match status" value="1"/>
</dbReference>
<evidence type="ECO:0000313" key="12">
    <source>
        <dbReference type="EMBL" id="BCX48790.1"/>
    </source>
</evidence>
<evidence type="ECO:0000313" key="13">
    <source>
        <dbReference type="Proteomes" id="UP001374893"/>
    </source>
</evidence>
<feature type="domain" description="Helicase C-terminal" evidence="11">
    <location>
        <begin position="252"/>
        <end position="414"/>
    </location>
</feature>
<organism evidence="12 13">
    <name type="scientific">Haloferula helveola</name>
    <dbReference type="NCBI Taxonomy" id="490095"/>
    <lineage>
        <taxon>Bacteria</taxon>
        <taxon>Pseudomonadati</taxon>
        <taxon>Verrucomicrobiota</taxon>
        <taxon>Verrucomicrobiia</taxon>
        <taxon>Verrucomicrobiales</taxon>
        <taxon>Verrucomicrobiaceae</taxon>
        <taxon>Haloferula</taxon>
    </lineage>
</organism>
<evidence type="ECO:0000256" key="7">
    <source>
        <dbReference type="ARBA" id="ARBA00023204"/>
    </source>
</evidence>
<dbReference type="SUPFAM" id="SSF52540">
    <property type="entry name" value="P-loop containing nucleoside triphosphate hydrolases"/>
    <property type="match status" value="1"/>
</dbReference>
<dbReference type="PROSITE" id="PS51192">
    <property type="entry name" value="HELICASE_ATP_BIND_1"/>
    <property type="match status" value="1"/>
</dbReference>
<keyword evidence="4" id="KW-0347">Helicase</keyword>
<sequence>MAVPVRSVPSLPLSDPLAKWFGDARGEPMEFQTECWNAYRSGKSGLLHAPTGFGKTLAAWLGPLDEALSAHPSEKPAPCSVLWITPLRALASDTLKSLREPIEAIDLPWDVEARTGDTSSYRRAKLRERLPFCLVTTPESLSLMLTHSDFRDKLRHLRAVVVDEWHELLGTKRGIQTELCLARLRRWFPQLRIWGLSATLGNLDEARDSLLGPSHRKAVTLSAKLEKPLEIETLIPDEIESFPWSGHLGTKMVDAVAKRIRNAGSTLLFTNTRSQTEIWFQEIGEAMPDLRERIAMHHGSLARKERAAVEAGLKGGTLRCVVCTSSLDLGVDFAPVDQVIQVGSPKGIARLAQRAGRSGHRPGETSRIVGVPSHAFELLEFAAARDAWHARQIESRPLLRKPLDVLVQHTLTCVLGEPDRPEALLEEFRDTLAYRDLDASEWEWLIGFITEGGSALKAYPQYRKARLVKGVLRFDDKRAAQLHRLNIGTITSDSAITVKFASGRTLGTIEESFITKLRPGQAFIFGGRQLELIRFHKLTATVRVSTTKHRGQVPIWNGGKMPLSTELASAVARRLHEPCAPAAEHDAVTPILNIQQRWSSLPGTRELVVEFTRTKEGEHLFIYPFAGRLVHEGLAALAAFRISREIGESIDVTQNDYGFSLIARHGLSLDESMLRAALDPAELTDDLLKSMNTAEMARRQFREVARVAGLLIPDLPGKRRPTRDLQVSSSLLFEVFSNYDPDNLLLEQSRREILHRQLEWTRLKRTLDDIAERPLKLVETERLTPMAFPLWADRLSAHMPAGDVATRLEAMLARLTDEARGSG</sequence>
<dbReference type="NCBIfam" id="TIGR04121">
    <property type="entry name" value="DEXH_lig_assoc"/>
    <property type="match status" value="1"/>
</dbReference>
<evidence type="ECO:0000259" key="10">
    <source>
        <dbReference type="PROSITE" id="PS51192"/>
    </source>
</evidence>
<reference evidence="12 13" key="1">
    <citation type="submission" date="2021-06" db="EMBL/GenBank/DDBJ databases">
        <title>Complete genome of Haloferula helveola possessing various polysaccharide degrading enzymes.</title>
        <authorList>
            <person name="Takami H."/>
            <person name="Huang C."/>
            <person name="Hamasaki K."/>
        </authorList>
    </citation>
    <scope>NUCLEOTIDE SEQUENCE [LARGE SCALE GENOMIC DNA]</scope>
    <source>
        <strain evidence="12 13">CN-1</strain>
    </source>
</reference>
<dbReference type="CDD" id="cd18796">
    <property type="entry name" value="SF2_C_LHR"/>
    <property type="match status" value="1"/>
</dbReference>
<proteinExistence type="inferred from homology"/>
<keyword evidence="5" id="KW-0067">ATP-binding</keyword>
<dbReference type="Proteomes" id="UP001374893">
    <property type="component" value="Chromosome"/>
</dbReference>
<dbReference type="InterPro" id="IPR011545">
    <property type="entry name" value="DEAD/DEAH_box_helicase_dom"/>
</dbReference>
<evidence type="ECO:0000256" key="4">
    <source>
        <dbReference type="ARBA" id="ARBA00022806"/>
    </source>
</evidence>
<dbReference type="PIRSF" id="PIRSF037307">
    <property type="entry name" value="Lhr-like_helic_prd"/>
    <property type="match status" value="1"/>
</dbReference>
<dbReference type="Pfam" id="PF00270">
    <property type="entry name" value="DEAD"/>
    <property type="match status" value="1"/>
</dbReference>
<evidence type="ECO:0000256" key="2">
    <source>
        <dbReference type="ARBA" id="ARBA00022763"/>
    </source>
</evidence>
<keyword evidence="6" id="KW-0238">DNA-binding</keyword>
<keyword evidence="12" id="KW-0436">Ligase</keyword>
<keyword evidence="7" id="KW-0234">DNA repair</keyword>
<gene>
    <name evidence="12" type="ORF">HAHE_26980</name>
</gene>
<dbReference type="InterPro" id="IPR001650">
    <property type="entry name" value="Helicase_C-like"/>
</dbReference>
<evidence type="ECO:0000256" key="9">
    <source>
        <dbReference type="ARBA" id="ARBA00093467"/>
    </source>
</evidence>
<dbReference type="InterPro" id="IPR045628">
    <property type="entry name" value="Lhr_WH_dom"/>
</dbReference>
<name>A0ABN6H536_9BACT</name>
<dbReference type="PANTHER" id="PTHR47962:SF3">
    <property type="entry name" value="LARGE ATP-DEPENDENT HELICASE-RELATED PROTEIN"/>
    <property type="match status" value="1"/>
</dbReference>
<dbReference type="EMBL" id="AP024702">
    <property type="protein sequence ID" value="BCX48790.1"/>
    <property type="molecule type" value="Genomic_DNA"/>
</dbReference>
<keyword evidence="13" id="KW-1185">Reference proteome</keyword>
<keyword evidence="1" id="KW-0547">Nucleotide-binding</keyword>
<dbReference type="PANTHER" id="PTHR47962">
    <property type="entry name" value="ATP-DEPENDENT HELICASE LHR-RELATED-RELATED"/>
    <property type="match status" value="1"/>
</dbReference>
<evidence type="ECO:0000256" key="8">
    <source>
        <dbReference type="ARBA" id="ARBA00023235"/>
    </source>
</evidence>
<evidence type="ECO:0000259" key="11">
    <source>
        <dbReference type="PROSITE" id="PS51194"/>
    </source>
</evidence>
<comment type="similarity">
    <text evidence="9">Belongs to the Lhr helicase family. Lhr-Core subfamily.</text>
</comment>
<dbReference type="PROSITE" id="PS51194">
    <property type="entry name" value="HELICASE_CTER"/>
    <property type="match status" value="1"/>
</dbReference>
<dbReference type="Pfam" id="PF19306">
    <property type="entry name" value="WHD_Lhr"/>
    <property type="match status" value="1"/>
</dbReference>
<keyword evidence="3" id="KW-0378">Hydrolase</keyword>
<evidence type="ECO:0000256" key="1">
    <source>
        <dbReference type="ARBA" id="ARBA00022741"/>
    </source>
</evidence>
<keyword evidence="2" id="KW-0227">DNA damage</keyword>
<dbReference type="Pfam" id="PF00271">
    <property type="entry name" value="Helicase_C"/>
    <property type="match status" value="1"/>
</dbReference>
<dbReference type="InterPro" id="IPR013701">
    <property type="entry name" value="Lhr-like_DEAD/DEAH_assoc"/>
</dbReference>
<dbReference type="InterPro" id="IPR027417">
    <property type="entry name" value="P-loop_NTPase"/>
</dbReference>
<dbReference type="Gene3D" id="3.40.50.300">
    <property type="entry name" value="P-loop containing nucleotide triphosphate hydrolases"/>
    <property type="match status" value="2"/>
</dbReference>